<dbReference type="Proteomes" id="UP000001296">
    <property type="component" value="Chromosome"/>
</dbReference>
<keyword evidence="6" id="KW-0963">Cytoplasm</keyword>
<dbReference type="InterPro" id="IPR020565">
    <property type="entry name" value="ImidazoleglycerP_deHydtase_CS"/>
</dbReference>
<keyword evidence="3 6" id="KW-0028">Amino-acid biosynthesis</keyword>
<dbReference type="Gene3D" id="3.30.230.40">
    <property type="entry name" value="Imidazole glycerol phosphate dehydratase, domain 1"/>
    <property type="match status" value="2"/>
</dbReference>
<dbReference type="FunFam" id="3.30.230.40:FF:000003">
    <property type="entry name" value="Imidazoleglycerol-phosphate dehydratase HisB"/>
    <property type="match status" value="1"/>
</dbReference>
<comment type="pathway">
    <text evidence="1 6 7">Amino-acid biosynthesis; L-histidine biosynthesis; L-histidine from 5-phospho-alpha-D-ribose 1-diphosphate: step 6/9.</text>
</comment>
<sequence length="195" mass="21981">MENPIHIERITKETRITLSLHPGNPDRISLNTPLPFFTHLLHAASFHGGFGLELEAQGDIEVDPHHLVEDTGIVLGSAFREHLQRVEAVRRYGYAIIPMDDALCQAVVDVCERPYLVYRVTFPQAQAGDFPLFLLKEFFLGFVNNARINLHLEAFYGENGHHIAEALFKAWGKALEEAYTPRGTSRSRMSTKGTI</sequence>
<evidence type="ECO:0000256" key="7">
    <source>
        <dbReference type="RuleBase" id="RU000599"/>
    </source>
</evidence>
<dbReference type="InterPro" id="IPR020568">
    <property type="entry name" value="Ribosomal_Su5_D2-typ_SF"/>
</dbReference>
<dbReference type="GO" id="GO:0005737">
    <property type="term" value="C:cytoplasm"/>
    <property type="evidence" value="ECO:0007669"/>
    <property type="project" value="UniProtKB-SubCell"/>
</dbReference>
<dbReference type="PROSITE" id="PS00955">
    <property type="entry name" value="IGP_DEHYDRATASE_2"/>
    <property type="match status" value="1"/>
</dbReference>
<dbReference type="HOGENOM" id="CLU_044308_2_0_12"/>
<dbReference type="PANTHER" id="PTHR23133">
    <property type="entry name" value="IMIDAZOLEGLYCEROL-PHOSPHATE DEHYDRATASE HIS7"/>
    <property type="match status" value="1"/>
</dbReference>
<evidence type="ECO:0000256" key="6">
    <source>
        <dbReference type="HAMAP-Rule" id="MF_00076"/>
    </source>
</evidence>
<reference evidence="8 9" key="2">
    <citation type="journal article" date="2010" name="J. Bacteriol.">
        <title>Genome sequence of the polysaccharide-degrading, thermophilic anaerobe Spirochaeta thermophila DSM 6192.</title>
        <authorList>
            <person name="Angelov A."/>
            <person name="Liebl S."/>
            <person name="Ballschmiter M."/>
            <person name="Bomeke M."/>
            <person name="Lehmann R."/>
            <person name="Liesegang H."/>
            <person name="Daniel R."/>
            <person name="Liebl W."/>
        </authorList>
    </citation>
    <scope>NUCLEOTIDE SEQUENCE [LARGE SCALE GENOMIC DNA]</scope>
    <source>
        <strain evidence="9">ATCC 49972 / DSM 6192 / RI 19.B1</strain>
    </source>
</reference>
<dbReference type="eggNOG" id="COG0131">
    <property type="taxonomic scope" value="Bacteria"/>
</dbReference>
<evidence type="ECO:0000256" key="1">
    <source>
        <dbReference type="ARBA" id="ARBA00005047"/>
    </source>
</evidence>
<dbReference type="RefSeq" id="WP_013313593.1">
    <property type="nucleotide sequence ID" value="NC_014484.1"/>
</dbReference>
<dbReference type="GO" id="GO:0004424">
    <property type="term" value="F:imidazoleglycerol-phosphate dehydratase activity"/>
    <property type="evidence" value="ECO:0007669"/>
    <property type="project" value="UniProtKB-UniRule"/>
</dbReference>
<evidence type="ECO:0000256" key="4">
    <source>
        <dbReference type="ARBA" id="ARBA00023102"/>
    </source>
</evidence>
<dbReference type="NCBIfam" id="NF002114">
    <property type="entry name" value="PRK00951.2-4"/>
    <property type="match status" value="1"/>
</dbReference>
<comment type="catalytic activity">
    <reaction evidence="6 7">
        <text>D-erythro-1-(imidazol-4-yl)glycerol 3-phosphate = 3-(imidazol-4-yl)-2-oxopropyl phosphate + H2O</text>
        <dbReference type="Rhea" id="RHEA:11040"/>
        <dbReference type="ChEBI" id="CHEBI:15377"/>
        <dbReference type="ChEBI" id="CHEBI:57766"/>
        <dbReference type="ChEBI" id="CHEBI:58278"/>
        <dbReference type="EC" id="4.2.1.19"/>
    </reaction>
</comment>
<comment type="subcellular location">
    <subcellularLocation>
        <location evidence="6 7">Cytoplasm</location>
    </subcellularLocation>
</comment>
<dbReference type="SUPFAM" id="SSF54211">
    <property type="entry name" value="Ribosomal protein S5 domain 2-like"/>
    <property type="match status" value="2"/>
</dbReference>
<dbReference type="FunFam" id="3.30.230.40:FF:000001">
    <property type="entry name" value="Imidazoleglycerol-phosphate dehydratase HisB"/>
    <property type="match status" value="1"/>
</dbReference>
<name>E0RRW5_WINT6</name>
<dbReference type="KEGG" id="sta:STHERM_c08030"/>
<dbReference type="EC" id="4.2.1.19" evidence="6 7"/>
<dbReference type="InterPro" id="IPR038494">
    <property type="entry name" value="IGPD_sf"/>
</dbReference>
<evidence type="ECO:0000256" key="3">
    <source>
        <dbReference type="ARBA" id="ARBA00022605"/>
    </source>
</evidence>
<dbReference type="InterPro" id="IPR000807">
    <property type="entry name" value="ImidazoleglycerolP_deHydtase"/>
</dbReference>
<dbReference type="EMBL" id="CP001698">
    <property type="protein sequence ID" value="ADN01752.1"/>
    <property type="molecule type" value="Genomic_DNA"/>
</dbReference>
<comment type="similarity">
    <text evidence="6 7">Belongs to the imidazoleglycerol-phosphate dehydratase family.</text>
</comment>
<dbReference type="AlphaFoldDB" id="E0RRW5"/>
<dbReference type="GO" id="GO:0000105">
    <property type="term" value="P:L-histidine biosynthetic process"/>
    <property type="evidence" value="ECO:0007669"/>
    <property type="project" value="UniProtKB-UniRule"/>
</dbReference>
<protein>
    <recommendedName>
        <fullName evidence="2 6">Imidazoleglycerol-phosphate dehydratase</fullName>
        <shortName evidence="6">IGPD</shortName>
        <ecNumber evidence="6 7">4.2.1.19</ecNumber>
    </recommendedName>
</protein>
<accession>E0RRW5</accession>
<gene>
    <name evidence="6" type="primary">hisB</name>
    <name evidence="8" type="ordered locus">STHERM_c08030</name>
</gene>
<proteinExistence type="inferred from homology"/>
<evidence type="ECO:0000313" key="8">
    <source>
        <dbReference type="EMBL" id="ADN01752.1"/>
    </source>
</evidence>
<dbReference type="CDD" id="cd07914">
    <property type="entry name" value="IGPD"/>
    <property type="match status" value="1"/>
</dbReference>
<dbReference type="HAMAP" id="MF_00076">
    <property type="entry name" value="HisB"/>
    <property type="match status" value="1"/>
</dbReference>
<evidence type="ECO:0000256" key="2">
    <source>
        <dbReference type="ARBA" id="ARBA00016664"/>
    </source>
</evidence>
<reference key="1">
    <citation type="submission" date="2009-08" db="EMBL/GenBank/DDBJ databases">
        <title>The genome sequence of Spirochaeta thermophila DSM6192.</title>
        <authorList>
            <person name="Angelov A."/>
            <person name="Mientus M."/>
            <person name="Wittenberg S."/>
            <person name="Lehmann R."/>
            <person name="Liesegang H."/>
            <person name="Daniel R."/>
            <person name="Liebl W."/>
        </authorList>
    </citation>
    <scope>NUCLEOTIDE SEQUENCE</scope>
    <source>
        <strain>DSM 6192</strain>
    </source>
</reference>
<organism evidence="8 9">
    <name type="scientific">Winmispira thermophila (strain ATCC 49972 / DSM 6192 / RI 19.B1)</name>
    <name type="common">Spirochaeta thermophila</name>
    <dbReference type="NCBI Taxonomy" id="665571"/>
    <lineage>
        <taxon>Bacteria</taxon>
        <taxon>Pseudomonadati</taxon>
        <taxon>Spirochaetota</taxon>
        <taxon>Spirochaetia</taxon>
        <taxon>Winmispirales</taxon>
        <taxon>Winmispiraceae</taxon>
        <taxon>Winmispira</taxon>
    </lineage>
</organism>
<keyword evidence="4 6" id="KW-0368">Histidine biosynthesis</keyword>
<evidence type="ECO:0000313" key="9">
    <source>
        <dbReference type="Proteomes" id="UP000001296"/>
    </source>
</evidence>
<keyword evidence="5 6" id="KW-0456">Lyase</keyword>
<evidence type="ECO:0000256" key="5">
    <source>
        <dbReference type="ARBA" id="ARBA00023239"/>
    </source>
</evidence>
<dbReference type="PANTHER" id="PTHR23133:SF2">
    <property type="entry name" value="IMIDAZOLEGLYCEROL-PHOSPHATE DEHYDRATASE"/>
    <property type="match status" value="1"/>
</dbReference>
<dbReference type="UniPathway" id="UPA00031">
    <property type="reaction ID" value="UER00011"/>
</dbReference>
<dbReference type="PROSITE" id="PS00954">
    <property type="entry name" value="IGP_DEHYDRATASE_1"/>
    <property type="match status" value="1"/>
</dbReference>
<dbReference type="Pfam" id="PF00475">
    <property type="entry name" value="IGPD"/>
    <property type="match status" value="1"/>
</dbReference>
<dbReference type="PaxDb" id="665571-STHERM_c08030"/>